<dbReference type="AlphaFoldDB" id="A0A1D7TY11"/>
<sequence length="83" mass="9211">MDAFTMVIMACVSGEPTCTATRISEMGFTSAEACEARIDEITRSMTKQLATHQEFKGREVTYDVSCLDRTQLRRQLGVAQADT</sequence>
<accession>A0A1D7TY11</accession>
<protein>
    <submittedName>
        <fullName evidence="1">Uncharacterized protein</fullName>
    </submittedName>
</protein>
<dbReference type="KEGG" id="bvv:BHK69_05540"/>
<gene>
    <name evidence="1" type="ORF">BHK69_05540</name>
</gene>
<evidence type="ECO:0000313" key="2">
    <source>
        <dbReference type="Proteomes" id="UP000094969"/>
    </source>
</evidence>
<dbReference type="RefSeq" id="WP_069689232.1">
    <property type="nucleotide sequence ID" value="NZ_CP017147.1"/>
</dbReference>
<keyword evidence="2" id="KW-1185">Reference proteome</keyword>
<evidence type="ECO:0000313" key="1">
    <source>
        <dbReference type="EMBL" id="AOO80011.1"/>
    </source>
</evidence>
<organism evidence="1 2">
    <name type="scientific">Bosea vaviloviae</name>
    <dbReference type="NCBI Taxonomy" id="1526658"/>
    <lineage>
        <taxon>Bacteria</taxon>
        <taxon>Pseudomonadati</taxon>
        <taxon>Pseudomonadota</taxon>
        <taxon>Alphaproteobacteria</taxon>
        <taxon>Hyphomicrobiales</taxon>
        <taxon>Boseaceae</taxon>
        <taxon>Bosea</taxon>
    </lineage>
</organism>
<dbReference type="Proteomes" id="UP000094969">
    <property type="component" value="Chromosome"/>
</dbReference>
<name>A0A1D7TY11_9HYPH</name>
<dbReference type="OrthoDB" id="8162609at2"/>
<reference evidence="1 2" key="1">
    <citation type="journal article" date="2015" name="Antonie Van Leeuwenhoek">
        <title>Bosea vaviloviae sp. nov., a new species of slow-growing rhizobia isolated from nodules of the relict species Vavilovia formosa (Stev.) Fed.</title>
        <authorList>
            <person name="Safronova V.I."/>
            <person name="Kuznetsova I.G."/>
            <person name="Sazanova A.L."/>
            <person name="Kimeklis A.K."/>
            <person name="Belimov A.A."/>
            <person name="Andronov E.E."/>
            <person name="Pinaev A.G."/>
            <person name="Chizhevskaya E.P."/>
            <person name="Pukhaev A.R."/>
            <person name="Popov K.P."/>
            <person name="Willems A."/>
            <person name="Tikhonovich I.A."/>
        </authorList>
    </citation>
    <scope>NUCLEOTIDE SEQUENCE [LARGE SCALE GENOMIC DNA]</scope>
    <source>
        <strain evidence="1 2">Vaf18</strain>
    </source>
</reference>
<dbReference type="EMBL" id="CP017147">
    <property type="protein sequence ID" value="AOO80011.1"/>
    <property type="molecule type" value="Genomic_DNA"/>
</dbReference>
<proteinExistence type="predicted"/>